<sequence length="265" mass="29755">MTSQYDTIGSKYNIFKALPAATVEVENMKSAVQPLLAVKDKPRVLDLACGAGYYSQKFLEWGADYVFGIDLSPAMISAANENLLGSEKPGSLRFAIGDAKSLGRIEAEEPFDMVTGAWCLNYASNLEDMTDMFRTISSNLKDGGVFVGLTPHPADDLDAFAHMTNDFEKEQPHRWGVTVDYYEKLESGDGWKTEVTGHGTQKISFRNYHLRKDIYEEGARLGGMNGKVQWKRIELPSQAIERWGEEYWDLFFIKGPHMGIMVVEK</sequence>
<evidence type="ECO:0000259" key="3">
    <source>
        <dbReference type="Pfam" id="PF13649"/>
    </source>
</evidence>
<keyword evidence="2 4" id="KW-0808">Transferase</keyword>
<gene>
    <name evidence="4" type="ORF">UCRPA7_1334</name>
</gene>
<keyword evidence="5" id="KW-1185">Reference proteome</keyword>
<dbReference type="Gene3D" id="3.40.50.150">
    <property type="entry name" value="Vaccinia Virus protein VP39"/>
    <property type="match status" value="1"/>
</dbReference>
<dbReference type="CDD" id="cd02440">
    <property type="entry name" value="AdoMet_MTases"/>
    <property type="match status" value="1"/>
</dbReference>
<organism evidence="4 5">
    <name type="scientific">Phaeoacremonium minimum (strain UCR-PA7)</name>
    <name type="common">Esca disease fungus</name>
    <name type="synonym">Togninia minima</name>
    <dbReference type="NCBI Taxonomy" id="1286976"/>
    <lineage>
        <taxon>Eukaryota</taxon>
        <taxon>Fungi</taxon>
        <taxon>Dikarya</taxon>
        <taxon>Ascomycota</taxon>
        <taxon>Pezizomycotina</taxon>
        <taxon>Sordariomycetes</taxon>
        <taxon>Sordariomycetidae</taxon>
        <taxon>Togniniales</taxon>
        <taxon>Togniniaceae</taxon>
        <taxon>Phaeoacremonium</taxon>
    </lineage>
</organism>
<accession>R8BV37</accession>
<name>R8BV37_PHAM7</name>
<dbReference type="GO" id="GO:0008168">
    <property type="term" value="F:methyltransferase activity"/>
    <property type="evidence" value="ECO:0007669"/>
    <property type="project" value="UniProtKB-KW"/>
</dbReference>
<dbReference type="KEGG" id="tmn:UCRPA7_1334"/>
<dbReference type="Pfam" id="PF13649">
    <property type="entry name" value="Methyltransf_25"/>
    <property type="match status" value="1"/>
</dbReference>
<protein>
    <submittedName>
        <fullName evidence="4">Putative methyltransferase-like protein</fullName>
    </submittedName>
</protein>
<dbReference type="PANTHER" id="PTHR43861">
    <property type="entry name" value="TRANS-ACONITATE 2-METHYLTRANSFERASE-RELATED"/>
    <property type="match status" value="1"/>
</dbReference>
<keyword evidence="1 4" id="KW-0489">Methyltransferase</keyword>
<dbReference type="InterPro" id="IPR029063">
    <property type="entry name" value="SAM-dependent_MTases_sf"/>
</dbReference>
<reference evidence="5" key="1">
    <citation type="journal article" date="2013" name="Genome Announc.">
        <title>Draft genome sequence of the ascomycete Phaeoacremonium aleophilum strain UCR-PA7, a causal agent of the esca disease complex in grapevines.</title>
        <authorList>
            <person name="Blanco-Ulate B."/>
            <person name="Rolshausen P."/>
            <person name="Cantu D."/>
        </authorList>
    </citation>
    <scope>NUCLEOTIDE SEQUENCE [LARGE SCALE GENOMIC DNA]</scope>
    <source>
        <strain evidence="5">UCR-PA7</strain>
    </source>
</reference>
<dbReference type="GO" id="GO:0032259">
    <property type="term" value="P:methylation"/>
    <property type="evidence" value="ECO:0007669"/>
    <property type="project" value="UniProtKB-KW"/>
</dbReference>
<dbReference type="InterPro" id="IPR041698">
    <property type="entry name" value="Methyltransf_25"/>
</dbReference>
<evidence type="ECO:0000313" key="5">
    <source>
        <dbReference type="Proteomes" id="UP000014074"/>
    </source>
</evidence>
<evidence type="ECO:0000313" key="4">
    <source>
        <dbReference type="EMBL" id="EOO03185.1"/>
    </source>
</evidence>
<dbReference type="SUPFAM" id="SSF53335">
    <property type="entry name" value="S-adenosyl-L-methionine-dependent methyltransferases"/>
    <property type="match status" value="1"/>
</dbReference>
<dbReference type="HOGENOM" id="CLU_049749_3_1_1"/>
<dbReference type="RefSeq" id="XP_007912107.1">
    <property type="nucleotide sequence ID" value="XM_007913916.1"/>
</dbReference>
<evidence type="ECO:0000256" key="2">
    <source>
        <dbReference type="ARBA" id="ARBA00022679"/>
    </source>
</evidence>
<dbReference type="EMBL" id="KB932855">
    <property type="protein sequence ID" value="EOO03185.1"/>
    <property type="molecule type" value="Genomic_DNA"/>
</dbReference>
<dbReference type="OrthoDB" id="3647at2759"/>
<feature type="domain" description="Methyltransferase" evidence="3">
    <location>
        <begin position="44"/>
        <end position="144"/>
    </location>
</feature>
<dbReference type="GeneID" id="19321472"/>
<dbReference type="PANTHER" id="PTHR43861:SF1">
    <property type="entry name" value="TRANS-ACONITATE 2-METHYLTRANSFERASE"/>
    <property type="match status" value="1"/>
</dbReference>
<dbReference type="AlphaFoldDB" id="R8BV37"/>
<dbReference type="eggNOG" id="ENOG502SRY2">
    <property type="taxonomic scope" value="Eukaryota"/>
</dbReference>
<evidence type="ECO:0000256" key="1">
    <source>
        <dbReference type="ARBA" id="ARBA00022603"/>
    </source>
</evidence>
<proteinExistence type="predicted"/>
<dbReference type="Proteomes" id="UP000014074">
    <property type="component" value="Unassembled WGS sequence"/>
</dbReference>